<sequence length="145" mass="16856">FPAADPHYNAAGDVANWQTMCWSSIKVTRACGEMGTNSSKVQEYRERPDEHPSDFWARLRQTLLKHRGMMEQNFNDALTASIFVDQATSDICNYFKDYMLGWQGENLQKIRALQYSFFDGRDEKKKHKLEKVGRKERQQEASLLA</sequence>
<dbReference type="PANTHER" id="PTHR33166">
    <property type="entry name" value="GAG_P30 DOMAIN-CONTAINING PROTEIN"/>
    <property type="match status" value="1"/>
</dbReference>
<feature type="non-terminal residue" evidence="1">
    <location>
        <position position="1"/>
    </location>
</feature>
<organism evidence="1 2">
    <name type="scientific">Eudyptula minor novaehollandiae</name>
    <name type="common">Australian little penguin</name>
    <dbReference type="NCBI Taxonomy" id="2052820"/>
    <lineage>
        <taxon>Eukaryota</taxon>
        <taxon>Metazoa</taxon>
        <taxon>Chordata</taxon>
        <taxon>Craniata</taxon>
        <taxon>Vertebrata</taxon>
        <taxon>Euteleostomi</taxon>
        <taxon>Archelosauria</taxon>
        <taxon>Archosauria</taxon>
        <taxon>Dinosauria</taxon>
        <taxon>Saurischia</taxon>
        <taxon>Theropoda</taxon>
        <taxon>Coelurosauria</taxon>
        <taxon>Aves</taxon>
        <taxon>Neognathae</taxon>
        <taxon>Neoaves</taxon>
        <taxon>Aequornithes</taxon>
        <taxon>Sphenisciformes</taxon>
        <taxon>Spheniscidae</taxon>
        <taxon>Eudyptula</taxon>
    </lineage>
</organism>
<reference evidence="1" key="1">
    <citation type="journal article" date="2019" name="Gigascience">
        <title>High-coverage genomes to elucidate the evolution of penguins.</title>
        <authorList>
            <person name="Pan H."/>
            <person name="Cole T.L."/>
            <person name="Bi X."/>
            <person name="Fang M."/>
            <person name="Zhou C."/>
            <person name="Yang Z."/>
            <person name="Ksepka D.T."/>
            <person name="Hart T."/>
            <person name="Bouzat J.L."/>
            <person name="Argilla L.S."/>
            <person name="Bertelsen M.F."/>
            <person name="Boersma P.D."/>
            <person name="Bost C.A."/>
            <person name="Cherel Y."/>
            <person name="Dann P."/>
            <person name="Fiddaman S.R."/>
            <person name="Howard P."/>
            <person name="Labuschagne K."/>
            <person name="Mattern T."/>
            <person name="Miller G."/>
            <person name="Parker P."/>
            <person name="Phillips R.A."/>
            <person name="Quillfeldt P."/>
            <person name="Ryan P.G."/>
            <person name="Taylor H."/>
            <person name="Thompson D.R."/>
            <person name="Young M.J."/>
            <person name="Ellegaard M.R."/>
            <person name="Gilbert M.T.P."/>
            <person name="Sinding M.S."/>
            <person name="Pacheco G."/>
            <person name="Shepherd L.D."/>
            <person name="Tennyson A.J.D."/>
            <person name="Grosser S."/>
            <person name="Kay E."/>
            <person name="Nupen L.J."/>
            <person name="Ellenberg U."/>
            <person name="Houston D.M."/>
            <person name="Reeve A.H."/>
            <person name="Johnson K."/>
            <person name="Masello J.F."/>
            <person name="Stracke T."/>
            <person name="McKinlay B."/>
            <person name="Borboroglu P.G."/>
            <person name="Zhang D.X."/>
            <person name="Zhang G."/>
        </authorList>
    </citation>
    <scope>NUCLEOTIDE SEQUENCE</scope>
    <source>
        <strain evidence="1">10/9/18-1</strain>
    </source>
</reference>
<dbReference type="Proteomes" id="UP000818537">
    <property type="component" value="Unassembled WGS sequence"/>
</dbReference>
<comment type="caution">
    <text evidence="1">The sequence shown here is derived from an EMBL/GenBank/DDBJ whole genome shotgun (WGS) entry which is preliminary data.</text>
</comment>
<accession>A0A8S9EQY7</accession>
<feature type="non-terminal residue" evidence="1">
    <location>
        <position position="145"/>
    </location>
</feature>
<dbReference type="EMBL" id="VULB01007811">
    <property type="protein sequence ID" value="KAF1488180.1"/>
    <property type="molecule type" value="Genomic_DNA"/>
</dbReference>
<gene>
    <name evidence="1" type="ORF">FQV18_0014838</name>
</gene>
<name>A0A8S9EQY7_EUDMI</name>
<evidence type="ECO:0000313" key="1">
    <source>
        <dbReference type="EMBL" id="KAF1488180.1"/>
    </source>
</evidence>
<dbReference type="AlphaFoldDB" id="A0A8S9EQY7"/>
<protein>
    <submittedName>
        <fullName evidence="1">Uncharacterized protein</fullName>
    </submittedName>
</protein>
<evidence type="ECO:0000313" key="2">
    <source>
        <dbReference type="Proteomes" id="UP000818537"/>
    </source>
</evidence>
<dbReference type="InterPro" id="IPR050462">
    <property type="entry name" value="Retroviral_Gag-Pol_poly"/>
</dbReference>
<proteinExistence type="predicted"/>